<dbReference type="Pfam" id="PF02706">
    <property type="entry name" value="Wzz"/>
    <property type="match status" value="1"/>
</dbReference>
<keyword evidence="7 10" id="KW-1133">Transmembrane helix</keyword>
<dbReference type="EMBL" id="CP097463">
    <property type="protein sequence ID" value="WAX55911.1"/>
    <property type="molecule type" value="Genomic_DNA"/>
</dbReference>
<keyword evidence="4 10" id="KW-0812">Transmembrane</keyword>
<proteinExistence type="inferred from homology"/>
<name>A0ABY7JYE0_9ACTN</name>
<dbReference type="RefSeq" id="WP_269442436.1">
    <property type="nucleotide sequence ID" value="NZ_CP097463.1"/>
</dbReference>
<evidence type="ECO:0000256" key="9">
    <source>
        <dbReference type="SAM" id="MobiDB-lite"/>
    </source>
</evidence>
<keyword evidence="12" id="KW-0808">Transferase</keyword>
<keyword evidence="5" id="KW-0547">Nucleotide-binding</keyword>
<accession>A0ABY7JYE0</accession>
<dbReference type="CDD" id="cd05387">
    <property type="entry name" value="BY-kinase"/>
    <property type="match status" value="1"/>
</dbReference>
<evidence type="ECO:0000313" key="13">
    <source>
        <dbReference type="Proteomes" id="UP001164693"/>
    </source>
</evidence>
<evidence type="ECO:0000256" key="6">
    <source>
        <dbReference type="ARBA" id="ARBA00022840"/>
    </source>
</evidence>
<dbReference type="NCBIfam" id="TIGR01007">
    <property type="entry name" value="eps_fam"/>
    <property type="match status" value="1"/>
</dbReference>
<dbReference type="GO" id="GO:0004715">
    <property type="term" value="F:non-membrane spanning protein tyrosine kinase activity"/>
    <property type="evidence" value="ECO:0007669"/>
    <property type="project" value="UniProtKB-EC"/>
</dbReference>
<feature type="compositionally biased region" description="Basic and acidic residues" evidence="9">
    <location>
        <begin position="446"/>
        <end position="466"/>
    </location>
</feature>
<reference evidence="12" key="1">
    <citation type="submission" date="2022-05" db="EMBL/GenBank/DDBJ databases">
        <title>Jatrophihabitans sp. SB3-54 whole genome sequence.</title>
        <authorList>
            <person name="Suh M.K."/>
            <person name="Eom M.K."/>
            <person name="Kim J.S."/>
            <person name="Kim H.S."/>
            <person name="Do H.E."/>
            <person name="Shin Y.K."/>
            <person name="Lee J.-S."/>
        </authorList>
    </citation>
    <scope>NUCLEOTIDE SEQUENCE</scope>
    <source>
        <strain evidence="12">SB3-54</strain>
    </source>
</reference>
<dbReference type="PANTHER" id="PTHR32309:SF13">
    <property type="entry name" value="FERRIC ENTEROBACTIN TRANSPORT PROTEIN FEPE"/>
    <property type="match status" value="1"/>
</dbReference>
<evidence type="ECO:0000313" key="12">
    <source>
        <dbReference type="EMBL" id="WAX55911.1"/>
    </source>
</evidence>
<dbReference type="InterPro" id="IPR027417">
    <property type="entry name" value="P-loop_NTPase"/>
</dbReference>
<keyword evidence="6" id="KW-0067">ATP-binding</keyword>
<comment type="similarity">
    <text evidence="2">Belongs to the CpsC/CapA family.</text>
</comment>
<feature type="domain" description="Polysaccharide chain length determinant N-terminal" evidence="11">
    <location>
        <begin position="1"/>
        <end position="87"/>
    </location>
</feature>
<dbReference type="InterPro" id="IPR003856">
    <property type="entry name" value="LPS_length_determ_N"/>
</dbReference>
<keyword evidence="8 10" id="KW-0472">Membrane</keyword>
<sequence length="515" mass="54575">MDFRGFFLAIRKRWWAVVLLTAIGAAAAVGITSRQAEQYRSSVTFFLSTPTAEPGQAYQASLYAQQLVNSYVKLLGSDELARRVIADAGLQASPQSVAAKISGTADLNTVLITARATDSTPAAARRLSTAVAAVFGPMVSSLNNNAASAGTPSIVLSVVSGPTNPVKIAPRRTLNYLLGILGGLIVGLAVAALRELLDTSIRSDEQVAATGVGVLASITQLQGKDVLPLMVGNLDHSFLAEEMRQLRTNLQYAQVDRPVRVIAVVSSEAGEGKSTVATNLALVFAEANRRTLLIDADLRKPRIADYLGLEGAVGLSDVLAQQVDLDAVIQPWGEQNLRVLTSGSPPPHPADLLGSRQMADLIARLRDDFDIIVIDTPPLLPVTDGVVTTLLADGAIVVVRNGRTKRAQLGETLQALRGVDASILGAVRNMVRQRRAGKSVYGDYVAAERSHSSREVEATETADAKEGQATPLRAVQAKDVAKASERPETDGRIKGPPRRPMVGGSEKRPAKSDHG</sequence>
<comment type="subcellular location">
    <subcellularLocation>
        <location evidence="1">Cell membrane</location>
        <topology evidence="1">Multi-pass membrane protein</topology>
    </subcellularLocation>
</comment>
<dbReference type="Gene3D" id="3.40.50.300">
    <property type="entry name" value="P-loop containing nucleotide triphosphate hydrolases"/>
    <property type="match status" value="1"/>
</dbReference>
<evidence type="ECO:0000256" key="1">
    <source>
        <dbReference type="ARBA" id="ARBA00004651"/>
    </source>
</evidence>
<protein>
    <submittedName>
        <fullName evidence="12">Polysaccharide biosynthesis tyrosine autokinase</fullName>
        <ecNumber evidence="12">2.7.10.2</ecNumber>
    </submittedName>
</protein>
<evidence type="ECO:0000256" key="10">
    <source>
        <dbReference type="SAM" id="Phobius"/>
    </source>
</evidence>
<feature type="transmembrane region" description="Helical" evidence="10">
    <location>
        <begin position="174"/>
        <end position="193"/>
    </location>
</feature>
<dbReference type="InterPro" id="IPR050445">
    <property type="entry name" value="Bact_polysacc_biosynth/exp"/>
</dbReference>
<evidence type="ECO:0000259" key="11">
    <source>
        <dbReference type="Pfam" id="PF02706"/>
    </source>
</evidence>
<feature type="region of interest" description="Disordered" evidence="9">
    <location>
        <begin position="445"/>
        <end position="515"/>
    </location>
</feature>
<dbReference type="Proteomes" id="UP001164693">
    <property type="component" value="Chromosome"/>
</dbReference>
<organism evidence="12 13">
    <name type="scientific">Jatrophihabitans cynanchi</name>
    <dbReference type="NCBI Taxonomy" id="2944128"/>
    <lineage>
        <taxon>Bacteria</taxon>
        <taxon>Bacillati</taxon>
        <taxon>Actinomycetota</taxon>
        <taxon>Actinomycetes</taxon>
        <taxon>Jatrophihabitantales</taxon>
        <taxon>Jatrophihabitantaceae</taxon>
        <taxon>Jatrophihabitans</taxon>
    </lineage>
</organism>
<gene>
    <name evidence="12" type="ORF">M6B22_15385</name>
</gene>
<evidence type="ECO:0000256" key="5">
    <source>
        <dbReference type="ARBA" id="ARBA00022741"/>
    </source>
</evidence>
<evidence type="ECO:0000256" key="2">
    <source>
        <dbReference type="ARBA" id="ARBA00006683"/>
    </source>
</evidence>
<dbReference type="Pfam" id="PF10609">
    <property type="entry name" value="ParA"/>
    <property type="match status" value="1"/>
</dbReference>
<dbReference type="InterPro" id="IPR005702">
    <property type="entry name" value="Wzc-like_C"/>
</dbReference>
<evidence type="ECO:0000256" key="3">
    <source>
        <dbReference type="ARBA" id="ARBA00022475"/>
    </source>
</evidence>
<dbReference type="EC" id="2.7.10.2" evidence="12"/>
<feature type="compositionally biased region" description="Basic and acidic residues" evidence="9">
    <location>
        <begin position="479"/>
        <end position="493"/>
    </location>
</feature>
<feature type="compositionally biased region" description="Basic and acidic residues" evidence="9">
    <location>
        <begin position="505"/>
        <end position="515"/>
    </location>
</feature>
<keyword evidence="13" id="KW-1185">Reference proteome</keyword>
<evidence type="ECO:0000256" key="4">
    <source>
        <dbReference type="ARBA" id="ARBA00022692"/>
    </source>
</evidence>
<evidence type="ECO:0000256" key="8">
    <source>
        <dbReference type="ARBA" id="ARBA00023136"/>
    </source>
</evidence>
<evidence type="ECO:0000256" key="7">
    <source>
        <dbReference type="ARBA" id="ARBA00022989"/>
    </source>
</evidence>
<keyword evidence="3" id="KW-1003">Cell membrane</keyword>
<dbReference type="InterPro" id="IPR033756">
    <property type="entry name" value="YlxH/NBP35"/>
</dbReference>
<dbReference type="SUPFAM" id="SSF52540">
    <property type="entry name" value="P-loop containing nucleoside triphosphate hydrolases"/>
    <property type="match status" value="1"/>
</dbReference>
<dbReference type="PANTHER" id="PTHR32309">
    <property type="entry name" value="TYROSINE-PROTEIN KINASE"/>
    <property type="match status" value="1"/>
</dbReference>